<evidence type="ECO:0000256" key="20">
    <source>
        <dbReference type="ARBA" id="ARBA00062124"/>
    </source>
</evidence>
<keyword evidence="7" id="KW-0507">mRNA processing</keyword>
<evidence type="ECO:0000256" key="23">
    <source>
        <dbReference type="SAM" id="MobiDB-lite"/>
    </source>
</evidence>
<evidence type="ECO:0000259" key="24">
    <source>
        <dbReference type="PROSITE" id="PS50102"/>
    </source>
</evidence>
<keyword evidence="11" id="KW-0832">Ubl conjugation</keyword>
<dbReference type="InterPro" id="IPR034393">
    <property type="entry name" value="TatSF1-like"/>
</dbReference>
<dbReference type="GO" id="GO:0006281">
    <property type="term" value="P:DNA repair"/>
    <property type="evidence" value="ECO:0007669"/>
    <property type="project" value="UniProtKB-KW"/>
</dbReference>
<evidence type="ECO:0000256" key="18">
    <source>
        <dbReference type="ARBA" id="ARBA00023204"/>
    </source>
</evidence>
<dbReference type="CDD" id="cd12281">
    <property type="entry name" value="RRM1_TatSF1_like"/>
    <property type="match status" value="1"/>
</dbReference>
<dbReference type="PANTHER" id="PTHR15608">
    <property type="entry name" value="SPLICING FACTOR U2AF-ASSOCIATED PROTEIN 2"/>
    <property type="match status" value="1"/>
</dbReference>
<feature type="compositionally biased region" description="Basic and acidic residues" evidence="23">
    <location>
        <begin position="408"/>
        <end position="418"/>
    </location>
</feature>
<keyword evidence="14" id="KW-0805">Transcription regulation</keyword>
<evidence type="ECO:0000256" key="5">
    <source>
        <dbReference type="ARBA" id="ARBA00022499"/>
    </source>
</evidence>
<comment type="similarity">
    <text evidence="3">Belongs to the HTATSF1 family.</text>
</comment>
<reference evidence="25" key="1">
    <citation type="submission" date="2023-03" db="EMBL/GenBank/DDBJ databases">
        <authorList>
            <person name="Steffen K."/>
            <person name="Cardenas P."/>
        </authorList>
    </citation>
    <scope>NUCLEOTIDE SEQUENCE</scope>
</reference>
<name>A0AA35XA31_GEOBA</name>
<evidence type="ECO:0000256" key="1">
    <source>
        <dbReference type="ARBA" id="ARBA00004123"/>
    </source>
</evidence>
<keyword evidence="4" id="KW-0158">Chromosome</keyword>
<feature type="region of interest" description="Disordered" evidence="23">
    <location>
        <begin position="75"/>
        <end position="134"/>
    </location>
</feature>
<dbReference type="Proteomes" id="UP001174909">
    <property type="component" value="Unassembled WGS sequence"/>
</dbReference>
<evidence type="ECO:0000256" key="9">
    <source>
        <dbReference type="ARBA" id="ARBA00022737"/>
    </source>
</evidence>
<dbReference type="GO" id="GO:0005694">
    <property type="term" value="C:chromosome"/>
    <property type="evidence" value="ECO:0007669"/>
    <property type="project" value="UniProtKB-SubCell"/>
</dbReference>
<evidence type="ECO:0000256" key="7">
    <source>
        <dbReference type="ARBA" id="ARBA00022664"/>
    </source>
</evidence>
<dbReference type="InterPro" id="IPR012677">
    <property type="entry name" value="Nucleotide-bd_a/b_plait_sf"/>
</dbReference>
<proteinExistence type="inferred from homology"/>
<dbReference type="PANTHER" id="PTHR15608:SF0">
    <property type="entry name" value="HIV TAT-SPECIFIC FACTOR 1"/>
    <property type="match status" value="1"/>
</dbReference>
<dbReference type="SMART" id="SM00360">
    <property type="entry name" value="RRM"/>
    <property type="match status" value="2"/>
</dbReference>
<keyword evidence="15" id="KW-0010">Activator</keyword>
<keyword evidence="17" id="KW-0508">mRNA splicing</keyword>
<evidence type="ECO:0000256" key="12">
    <source>
        <dbReference type="ARBA" id="ARBA00022884"/>
    </source>
</evidence>
<comment type="subunit">
    <text evidence="20">Component of the 17S U2 SnRNP complex, a ribonucleoprotein complex that contains small nuclear RNA (snRNA) U2 and a number of specific proteins. Within the 17S U2 SnRNP complex, interacts (via UHM region) directly with SF3B1. Component of a complex which is at least composed of HTATSF1/Tat-SF1, the P-TEFb complex components CDK9 and CCNT1, RNA polymerase II, SUPT5H, and NCL/nucleolin. Interacts with GTF2F2/RAP30 and POLR2A. Interacts with TCERG1/CA150. Interacts with (poly-ADP-ribosylated) RPA1; promoting HTATSF1 recruitment to DNA damage sites. Interacts (when phosphorylated) with TOPBP1; promoting recruitment of TOPBP1 to DNA damage sites during S-phase.</text>
</comment>
<keyword evidence="9" id="KW-0677">Repeat</keyword>
<dbReference type="PROSITE" id="PS50102">
    <property type="entry name" value="RRM"/>
    <property type="match status" value="1"/>
</dbReference>
<evidence type="ECO:0000256" key="6">
    <source>
        <dbReference type="ARBA" id="ARBA00022553"/>
    </source>
</evidence>
<feature type="region of interest" description="Disordered" evidence="23">
    <location>
        <begin position="378"/>
        <end position="418"/>
    </location>
</feature>
<evidence type="ECO:0000256" key="11">
    <source>
        <dbReference type="ARBA" id="ARBA00022843"/>
    </source>
</evidence>
<evidence type="ECO:0000256" key="22">
    <source>
        <dbReference type="PROSITE-ProRule" id="PRU00176"/>
    </source>
</evidence>
<evidence type="ECO:0000256" key="21">
    <source>
        <dbReference type="ARBA" id="ARBA00073773"/>
    </source>
</evidence>
<keyword evidence="16" id="KW-0804">Transcription</keyword>
<accession>A0AA35XA31</accession>
<dbReference type="InterPro" id="IPR034392">
    <property type="entry name" value="TatSF1-like_RRM1"/>
</dbReference>
<evidence type="ECO:0000256" key="8">
    <source>
        <dbReference type="ARBA" id="ARBA00022728"/>
    </source>
</evidence>
<keyword evidence="19" id="KW-0539">Nucleus</keyword>
<comment type="caution">
    <text evidence="25">The sequence shown here is derived from an EMBL/GenBank/DDBJ whole genome shotgun (WGS) entry which is preliminary data.</text>
</comment>
<comment type="subcellular location">
    <subcellularLocation>
        <location evidence="2">Chromosome</location>
    </subcellularLocation>
    <subcellularLocation>
        <location evidence="1">Nucleus</location>
    </subcellularLocation>
</comment>
<evidence type="ECO:0000256" key="3">
    <source>
        <dbReference type="ARBA" id="ARBA00007747"/>
    </source>
</evidence>
<organism evidence="25 26">
    <name type="scientific">Geodia barretti</name>
    <name type="common">Barrett's horny sponge</name>
    <dbReference type="NCBI Taxonomy" id="519541"/>
    <lineage>
        <taxon>Eukaryota</taxon>
        <taxon>Metazoa</taxon>
        <taxon>Porifera</taxon>
        <taxon>Demospongiae</taxon>
        <taxon>Heteroscleromorpha</taxon>
        <taxon>Tetractinellida</taxon>
        <taxon>Astrophorina</taxon>
        <taxon>Geodiidae</taxon>
        <taxon>Geodia</taxon>
    </lineage>
</organism>
<evidence type="ECO:0000256" key="17">
    <source>
        <dbReference type="ARBA" id="ARBA00023187"/>
    </source>
</evidence>
<keyword evidence="12 22" id="KW-0694">RNA-binding</keyword>
<dbReference type="InterPro" id="IPR035979">
    <property type="entry name" value="RBD_domain_sf"/>
</dbReference>
<feature type="region of interest" description="Disordered" evidence="23">
    <location>
        <begin position="231"/>
        <end position="250"/>
    </location>
</feature>
<evidence type="ECO:0000256" key="10">
    <source>
        <dbReference type="ARBA" id="ARBA00022763"/>
    </source>
</evidence>
<evidence type="ECO:0000313" key="26">
    <source>
        <dbReference type="Proteomes" id="UP001174909"/>
    </source>
</evidence>
<evidence type="ECO:0000256" key="14">
    <source>
        <dbReference type="ARBA" id="ARBA00023015"/>
    </source>
</evidence>
<feature type="region of interest" description="Disordered" evidence="23">
    <location>
        <begin position="21"/>
        <end position="45"/>
    </location>
</feature>
<evidence type="ECO:0000256" key="16">
    <source>
        <dbReference type="ARBA" id="ARBA00023163"/>
    </source>
</evidence>
<dbReference type="GO" id="GO:0003723">
    <property type="term" value="F:RNA binding"/>
    <property type="evidence" value="ECO:0007669"/>
    <property type="project" value="UniProtKB-UniRule"/>
</dbReference>
<evidence type="ECO:0000256" key="15">
    <source>
        <dbReference type="ARBA" id="ARBA00023159"/>
    </source>
</evidence>
<dbReference type="FunFam" id="3.30.70.330:FF:000202">
    <property type="entry name" value="HIV Tat-specific factor 1"/>
    <property type="match status" value="1"/>
</dbReference>
<dbReference type="GO" id="GO:0005684">
    <property type="term" value="C:U2-type spliceosomal complex"/>
    <property type="evidence" value="ECO:0007669"/>
    <property type="project" value="TreeGrafter"/>
</dbReference>
<evidence type="ECO:0000256" key="19">
    <source>
        <dbReference type="ARBA" id="ARBA00023242"/>
    </source>
</evidence>
<sequence>MSGQQDLSDFEYQLQAERLAGDAGDAGAAGGWDKTQTYTDPSDGTLYEWDAEKKGWFPKIDDNFLAAYQANYGVAQPETTPTDPAPSEPVVQPVAVTPHPAGGEKPTPDEQSSASSEDGTRKRKQEPEEGWFEIEDSKNHNIYVSGLPRDVTPDEFEQLMSKYGIIMEDDDGEPKLKLYTDSNGEVKGDGRCCYLKIESVALALQLLDGMQLRGSTIRAEKAKFSLKGSYNPALKKKPMKKSKKSKQSAQGKLLDWRERKAATNEHKTKYDKIVIVSHAFHPSEFEEEALLINEIKDDLREECGKFGVVKKILLFDRHPGGVVSVGFKEAESAAACVTAMNGRWYGGRQLGVAIWDGVTNYQVEETEKEREERLKEWENFLEEGEGEGGKGGGKGGGKDSTATSTHQSRGEDKESGES</sequence>
<protein>
    <recommendedName>
        <fullName evidence="21">17S U2 SnRNP complex component HTATSF1</fullName>
    </recommendedName>
</protein>
<evidence type="ECO:0000256" key="13">
    <source>
        <dbReference type="ARBA" id="ARBA00022990"/>
    </source>
</evidence>
<feature type="compositionally biased region" description="Basic residues" evidence="23">
    <location>
        <begin position="234"/>
        <end position="246"/>
    </location>
</feature>
<dbReference type="GO" id="GO:0005686">
    <property type="term" value="C:U2 snRNP"/>
    <property type="evidence" value="ECO:0007669"/>
    <property type="project" value="TreeGrafter"/>
</dbReference>
<keyword evidence="6" id="KW-0597">Phosphoprotein</keyword>
<dbReference type="GO" id="GO:0000398">
    <property type="term" value="P:mRNA splicing, via spliceosome"/>
    <property type="evidence" value="ECO:0007669"/>
    <property type="project" value="InterPro"/>
</dbReference>
<keyword evidence="18" id="KW-0234">DNA repair</keyword>
<evidence type="ECO:0000256" key="2">
    <source>
        <dbReference type="ARBA" id="ARBA00004286"/>
    </source>
</evidence>
<feature type="domain" description="RRM" evidence="24">
    <location>
        <begin position="140"/>
        <end position="224"/>
    </location>
</feature>
<keyword evidence="26" id="KW-1185">Reference proteome</keyword>
<dbReference type="CDD" id="cd12282">
    <property type="entry name" value="RRM2_TatSF1_like"/>
    <property type="match status" value="1"/>
</dbReference>
<keyword evidence="10" id="KW-0227">DNA damage</keyword>
<dbReference type="FunFam" id="3.30.70.330:FF:000105">
    <property type="entry name" value="HIV Tat-specific factor 1 homolog"/>
    <property type="match status" value="1"/>
</dbReference>
<dbReference type="Gene3D" id="3.30.70.330">
    <property type="match status" value="2"/>
</dbReference>
<dbReference type="EMBL" id="CASHTH010003819">
    <property type="protein sequence ID" value="CAI8049839.1"/>
    <property type="molecule type" value="Genomic_DNA"/>
</dbReference>
<keyword evidence="5" id="KW-1017">Isopeptide bond</keyword>
<dbReference type="Pfam" id="PF00076">
    <property type="entry name" value="RRM_1"/>
    <property type="match status" value="2"/>
</dbReference>
<dbReference type="InterPro" id="IPR000504">
    <property type="entry name" value="RRM_dom"/>
</dbReference>
<keyword evidence="8" id="KW-0747">Spliceosome</keyword>
<dbReference type="SUPFAM" id="SSF54928">
    <property type="entry name" value="RNA-binding domain, RBD"/>
    <property type="match status" value="1"/>
</dbReference>
<dbReference type="AlphaFoldDB" id="A0AA35XA31"/>
<gene>
    <name evidence="25" type="ORF">GBAR_LOCUS27440</name>
</gene>
<keyword evidence="13" id="KW-0007">Acetylation</keyword>
<evidence type="ECO:0000313" key="25">
    <source>
        <dbReference type="EMBL" id="CAI8049839.1"/>
    </source>
</evidence>
<evidence type="ECO:0000256" key="4">
    <source>
        <dbReference type="ARBA" id="ARBA00022454"/>
    </source>
</evidence>